<evidence type="ECO:0000259" key="6">
    <source>
        <dbReference type="SMART" id="SM00093"/>
    </source>
</evidence>
<dbReference type="InterPro" id="IPR036186">
    <property type="entry name" value="Serpin_sf"/>
</dbReference>
<keyword evidence="8" id="KW-1185">Reference proteome</keyword>
<organism evidence="7 8">
    <name type="scientific">Aedes albopictus</name>
    <name type="common">Asian tiger mosquito</name>
    <name type="synonym">Stegomyia albopicta</name>
    <dbReference type="NCBI Taxonomy" id="7160"/>
    <lineage>
        <taxon>Eukaryota</taxon>
        <taxon>Metazoa</taxon>
        <taxon>Ecdysozoa</taxon>
        <taxon>Arthropoda</taxon>
        <taxon>Hexapoda</taxon>
        <taxon>Insecta</taxon>
        <taxon>Pterygota</taxon>
        <taxon>Neoptera</taxon>
        <taxon>Endopterygota</taxon>
        <taxon>Diptera</taxon>
        <taxon>Nematocera</taxon>
        <taxon>Culicoidea</taxon>
        <taxon>Culicidae</taxon>
        <taxon>Culicinae</taxon>
        <taxon>Aedini</taxon>
        <taxon>Aedes</taxon>
        <taxon>Stegomyia</taxon>
    </lineage>
</organism>
<evidence type="ECO:0000313" key="7">
    <source>
        <dbReference type="EnsemblMetazoa" id="AALFPA23_013741.P19927"/>
    </source>
</evidence>
<dbReference type="Proteomes" id="UP000069940">
    <property type="component" value="Unassembled WGS sequence"/>
</dbReference>
<dbReference type="SUPFAM" id="SSF56574">
    <property type="entry name" value="Serpins"/>
    <property type="match status" value="1"/>
</dbReference>
<dbReference type="InterPro" id="IPR000215">
    <property type="entry name" value="Serpin_fam"/>
</dbReference>
<dbReference type="RefSeq" id="XP_019553417.2">
    <property type="nucleotide sequence ID" value="XM_019697872.3"/>
</dbReference>
<dbReference type="InterPro" id="IPR042178">
    <property type="entry name" value="Serpin_sf_1"/>
</dbReference>
<accession>A0ABM1Z073</accession>
<dbReference type="Gene3D" id="3.30.497.10">
    <property type="entry name" value="Antithrombin, subunit I, domain 2"/>
    <property type="match status" value="1"/>
</dbReference>
<proteinExistence type="inferred from homology"/>
<evidence type="ECO:0000256" key="5">
    <source>
        <dbReference type="SAM" id="SignalP"/>
    </source>
</evidence>
<name>A0ABM1Z073_AEDAL</name>
<reference evidence="7" key="2">
    <citation type="submission" date="2025-05" db="UniProtKB">
        <authorList>
            <consortium name="EnsemblMetazoa"/>
        </authorList>
    </citation>
    <scope>IDENTIFICATION</scope>
    <source>
        <strain evidence="7">Foshan</strain>
    </source>
</reference>
<evidence type="ECO:0000256" key="1">
    <source>
        <dbReference type="ARBA" id="ARBA00022690"/>
    </source>
</evidence>
<dbReference type="InterPro" id="IPR023795">
    <property type="entry name" value="Serpin_CS"/>
</dbReference>
<feature type="region of interest" description="Disordered" evidence="4">
    <location>
        <begin position="27"/>
        <end position="49"/>
    </location>
</feature>
<sequence length="414" mass="46503">MTPRGDRRLPLLLLLLISICVVPYECKKSPRPRPSSRFSEPTEPQPTQDDQFDWQLIKYMLRQSSRNVVLSTFSAKYLLNMLYEGTSIYSSTQQELNEPLKRSPDVHETPKCVGIMQALAKNADQFLISSRVFADSQVAVSQKYTTILDMQYNASIDNVNFQQSEKAAETINNWVSNSTRGMIPQLVRPENIKDTVLLLVNAIYFKGLWVNVFLPSATTEQPFTTASRKTVQVQFMKQIQEHYFVDSKVLKAQLVRLPYSDGRFSMIIVLPNENSSLSELLNIISSDSLNAAIRDMEEVEVNLQLPRFRIDYDSSLKTALQELGINRIFQDNAELGLIFRGGPVPAKVSDVLQKTVIEVDEKGSAASSASGSALVFTIASEPELLVVNRPFLFFIEEESTGTVVFAGKVENPAQ</sequence>
<reference evidence="8" key="1">
    <citation type="journal article" date="2015" name="Proc. Natl. Acad. Sci. U.S.A.">
        <title>Genome sequence of the Asian Tiger mosquito, Aedes albopictus, reveals insights into its biology, genetics, and evolution.</title>
        <authorList>
            <person name="Chen X.G."/>
            <person name="Jiang X."/>
            <person name="Gu J."/>
            <person name="Xu M."/>
            <person name="Wu Y."/>
            <person name="Deng Y."/>
            <person name="Zhang C."/>
            <person name="Bonizzoni M."/>
            <person name="Dermauw W."/>
            <person name="Vontas J."/>
            <person name="Armbruster P."/>
            <person name="Huang X."/>
            <person name="Yang Y."/>
            <person name="Zhang H."/>
            <person name="He W."/>
            <person name="Peng H."/>
            <person name="Liu Y."/>
            <person name="Wu K."/>
            <person name="Chen J."/>
            <person name="Lirakis M."/>
            <person name="Topalis P."/>
            <person name="Van Leeuwen T."/>
            <person name="Hall A.B."/>
            <person name="Jiang X."/>
            <person name="Thorpe C."/>
            <person name="Mueller R.L."/>
            <person name="Sun C."/>
            <person name="Waterhouse R.M."/>
            <person name="Yan G."/>
            <person name="Tu Z.J."/>
            <person name="Fang X."/>
            <person name="James A.A."/>
        </authorList>
    </citation>
    <scope>NUCLEOTIDE SEQUENCE [LARGE SCALE GENOMIC DNA]</scope>
    <source>
        <strain evidence="8">Foshan</strain>
    </source>
</reference>
<evidence type="ECO:0000313" key="8">
    <source>
        <dbReference type="Proteomes" id="UP000069940"/>
    </source>
</evidence>
<feature type="chain" id="PRO_5046848925" description="Serpin domain-containing protein" evidence="5">
    <location>
        <begin position="27"/>
        <end position="414"/>
    </location>
</feature>
<evidence type="ECO:0000256" key="4">
    <source>
        <dbReference type="SAM" id="MobiDB-lite"/>
    </source>
</evidence>
<dbReference type="Pfam" id="PF00079">
    <property type="entry name" value="Serpin"/>
    <property type="match status" value="1"/>
</dbReference>
<dbReference type="PANTHER" id="PTHR11461">
    <property type="entry name" value="SERINE PROTEASE INHIBITOR, SERPIN"/>
    <property type="match status" value="1"/>
</dbReference>
<feature type="signal peptide" evidence="5">
    <location>
        <begin position="1"/>
        <end position="26"/>
    </location>
</feature>
<dbReference type="InterPro" id="IPR023796">
    <property type="entry name" value="Serpin_dom"/>
</dbReference>
<dbReference type="PANTHER" id="PTHR11461:SF357">
    <property type="entry name" value="SERINE PROTEASE INHIBITOR 27A"/>
    <property type="match status" value="1"/>
</dbReference>
<dbReference type="Gene3D" id="2.30.39.10">
    <property type="entry name" value="Alpha-1-antitrypsin, domain 1"/>
    <property type="match status" value="1"/>
</dbReference>
<dbReference type="InterPro" id="IPR042185">
    <property type="entry name" value="Serpin_sf_2"/>
</dbReference>
<keyword evidence="2" id="KW-0722">Serine protease inhibitor</keyword>
<comment type="similarity">
    <text evidence="3">Belongs to the serpin family.</text>
</comment>
<keyword evidence="5" id="KW-0732">Signal</keyword>
<dbReference type="GeneID" id="109422968"/>
<evidence type="ECO:0000256" key="3">
    <source>
        <dbReference type="RuleBase" id="RU000411"/>
    </source>
</evidence>
<protein>
    <recommendedName>
        <fullName evidence="6">Serpin domain-containing protein</fullName>
    </recommendedName>
</protein>
<feature type="domain" description="Serpin" evidence="6">
    <location>
        <begin position="54"/>
        <end position="412"/>
    </location>
</feature>
<dbReference type="EnsemblMetazoa" id="AALFPA23_013741.R19927">
    <property type="protein sequence ID" value="AALFPA23_013741.P19927"/>
    <property type="gene ID" value="AALFPA23_013741"/>
</dbReference>
<evidence type="ECO:0000256" key="2">
    <source>
        <dbReference type="ARBA" id="ARBA00022900"/>
    </source>
</evidence>
<keyword evidence="1" id="KW-0646">Protease inhibitor</keyword>
<dbReference type="SMART" id="SM00093">
    <property type="entry name" value="SERPIN"/>
    <property type="match status" value="1"/>
</dbReference>
<dbReference type="PROSITE" id="PS00284">
    <property type="entry name" value="SERPIN"/>
    <property type="match status" value="1"/>
</dbReference>